<evidence type="ECO:0000313" key="2">
    <source>
        <dbReference type="EMBL" id="GBD52943.1"/>
    </source>
</evidence>
<accession>A0A9P3DF60</accession>
<proteinExistence type="predicted"/>
<reference evidence="3" key="1">
    <citation type="submission" date="2017-12" db="EMBL/GenBank/DDBJ databases">
        <title>Improved Draft Genome Sequence of Microcystis aeruginosa NIES-298, a Microcystin-Producing Cyanobacterium from Lake Kasumigaura, Japan.</title>
        <authorList>
            <person name="Yamaguchi H."/>
            <person name="Suzuki S."/>
            <person name="Kawachi M."/>
        </authorList>
    </citation>
    <scope>NUCLEOTIDE SEQUENCE [LARGE SCALE GENOMIC DNA]</scope>
    <source>
        <strain evidence="3">NIES-298</strain>
    </source>
</reference>
<name>A0A9P3DF60_MICAE</name>
<dbReference type="Proteomes" id="UP000236321">
    <property type="component" value="Unassembled WGS sequence"/>
</dbReference>
<dbReference type="EMBL" id="BEYQ01000006">
    <property type="protein sequence ID" value="GBD52943.1"/>
    <property type="molecule type" value="Genomic_DNA"/>
</dbReference>
<sequence length="186" mass="20302">MYHLSIDTHQVNDIPVLTKITGDNGDQLIATYCSGTLYFSLIKEDGETRTLKGPIDPDVNSYVKLEYAHSDAGSYFSLSINDAVTDTHISTVSMPFALTNPVIVFGADRSGGNGICCKLHEHYICGSIMNISDSLGSYHYHQRKKGNLAGVVFGGSQFLYTGNNNSLIQDDPKHRPTYHNPAQQGG</sequence>
<comment type="caution">
    <text evidence="2">The sequence shown here is derived from an EMBL/GenBank/DDBJ whole genome shotgun (WGS) entry which is preliminary data.</text>
</comment>
<feature type="region of interest" description="Disordered" evidence="1">
    <location>
        <begin position="165"/>
        <end position="186"/>
    </location>
</feature>
<evidence type="ECO:0000313" key="3">
    <source>
        <dbReference type="Proteomes" id="UP000236321"/>
    </source>
</evidence>
<gene>
    <name evidence="2" type="ORF">BGM30_20360</name>
</gene>
<protein>
    <submittedName>
        <fullName evidence="2">Uncharacterized protein</fullName>
    </submittedName>
</protein>
<dbReference type="AlphaFoldDB" id="A0A9P3DF60"/>
<organism evidence="2 3">
    <name type="scientific">Microcystis aeruginosa NIES-298</name>
    <dbReference type="NCBI Taxonomy" id="449468"/>
    <lineage>
        <taxon>Bacteria</taxon>
        <taxon>Bacillati</taxon>
        <taxon>Cyanobacteriota</taxon>
        <taxon>Cyanophyceae</taxon>
        <taxon>Oscillatoriophycideae</taxon>
        <taxon>Chroococcales</taxon>
        <taxon>Microcystaceae</taxon>
        <taxon>Microcystis</taxon>
    </lineage>
</organism>
<evidence type="ECO:0000256" key="1">
    <source>
        <dbReference type="SAM" id="MobiDB-lite"/>
    </source>
</evidence>